<dbReference type="EMBL" id="JAGQHS010000310">
    <property type="protein sequence ID" value="MCA9759312.1"/>
    <property type="molecule type" value="Genomic_DNA"/>
</dbReference>
<evidence type="ECO:0000313" key="12">
    <source>
        <dbReference type="EMBL" id="MCA9759312.1"/>
    </source>
</evidence>
<evidence type="ECO:0000256" key="5">
    <source>
        <dbReference type="ARBA" id="ARBA00022840"/>
    </source>
</evidence>
<accession>A0A956NIG6</accession>
<dbReference type="PANTHER" id="PTHR43493">
    <property type="entry name" value="DNA GYRASE/TOPOISOMERASE SUBUNIT A"/>
    <property type="match status" value="1"/>
</dbReference>
<dbReference type="InterPro" id="IPR006691">
    <property type="entry name" value="GyrA/parC_rep"/>
</dbReference>
<dbReference type="Proteomes" id="UP000739538">
    <property type="component" value="Unassembled WGS sequence"/>
</dbReference>
<comment type="subunit">
    <text evidence="9">Heterotetramer composed of ParC and ParE.</text>
</comment>
<evidence type="ECO:0000259" key="11">
    <source>
        <dbReference type="PROSITE" id="PS52040"/>
    </source>
</evidence>
<dbReference type="InterPro" id="IPR013760">
    <property type="entry name" value="Topo_IIA-like_dom_sf"/>
</dbReference>
<dbReference type="PROSITE" id="PS52040">
    <property type="entry name" value="TOPO_IIA"/>
    <property type="match status" value="1"/>
</dbReference>
<reference evidence="12" key="2">
    <citation type="journal article" date="2021" name="Microbiome">
        <title>Successional dynamics and alternative stable states in a saline activated sludge microbial community over 9 years.</title>
        <authorList>
            <person name="Wang Y."/>
            <person name="Ye J."/>
            <person name="Ju F."/>
            <person name="Liu L."/>
            <person name="Boyd J.A."/>
            <person name="Deng Y."/>
            <person name="Parks D.H."/>
            <person name="Jiang X."/>
            <person name="Yin X."/>
            <person name="Woodcroft B.J."/>
            <person name="Tyson G.W."/>
            <person name="Hugenholtz P."/>
            <person name="Polz M.F."/>
            <person name="Zhang T."/>
        </authorList>
    </citation>
    <scope>NUCLEOTIDE SEQUENCE</scope>
    <source>
        <strain evidence="12">HKST-UBA02</strain>
    </source>
</reference>
<reference evidence="12" key="1">
    <citation type="submission" date="2020-04" db="EMBL/GenBank/DDBJ databases">
        <authorList>
            <person name="Zhang T."/>
        </authorList>
    </citation>
    <scope>NUCLEOTIDE SEQUENCE</scope>
    <source>
        <strain evidence="12">HKST-UBA02</strain>
    </source>
</reference>
<comment type="similarity">
    <text evidence="2">Belongs to the type II topoisomerase GyrA/ParC subunit family.</text>
</comment>
<dbReference type="FunFam" id="3.90.199.10:FF:000001">
    <property type="entry name" value="DNA gyrase subunit A"/>
    <property type="match status" value="1"/>
</dbReference>
<dbReference type="InterPro" id="IPR002205">
    <property type="entry name" value="Topo_IIA_dom_A"/>
</dbReference>
<dbReference type="FunFam" id="3.30.1360.40:FF:000002">
    <property type="entry name" value="DNA gyrase subunit A"/>
    <property type="match status" value="1"/>
</dbReference>
<dbReference type="NCBIfam" id="NF004044">
    <property type="entry name" value="PRK05561.1"/>
    <property type="match status" value="1"/>
</dbReference>
<dbReference type="GO" id="GO:0034335">
    <property type="term" value="F:DNA negative supercoiling activity"/>
    <property type="evidence" value="ECO:0007669"/>
    <property type="project" value="UniProtKB-ARBA"/>
</dbReference>
<dbReference type="InterPro" id="IPR005743">
    <property type="entry name" value="GyrA"/>
</dbReference>
<dbReference type="Gene3D" id="1.10.268.10">
    <property type="entry name" value="Topoisomerase, domain 3"/>
    <property type="match status" value="1"/>
</dbReference>
<dbReference type="Gene3D" id="3.90.199.10">
    <property type="entry name" value="Topoisomerase II, domain 5"/>
    <property type="match status" value="1"/>
</dbReference>
<evidence type="ECO:0000256" key="3">
    <source>
        <dbReference type="ARBA" id="ARBA00012895"/>
    </source>
</evidence>
<dbReference type="Pfam" id="PF00521">
    <property type="entry name" value="DNA_topoisoIV"/>
    <property type="match status" value="1"/>
</dbReference>
<name>A0A956NIG6_UNCEI</name>
<evidence type="ECO:0000256" key="8">
    <source>
        <dbReference type="ARBA" id="ARBA00023235"/>
    </source>
</evidence>
<evidence type="ECO:0000313" key="13">
    <source>
        <dbReference type="Proteomes" id="UP000739538"/>
    </source>
</evidence>
<dbReference type="PANTHER" id="PTHR43493:SF5">
    <property type="entry name" value="DNA GYRASE SUBUNIT A, CHLOROPLASTIC_MITOCHONDRIAL"/>
    <property type="match status" value="1"/>
</dbReference>
<proteinExistence type="inferred from homology"/>
<dbReference type="CDD" id="cd00187">
    <property type="entry name" value="TOP4c"/>
    <property type="match status" value="1"/>
</dbReference>
<dbReference type="InterPro" id="IPR050220">
    <property type="entry name" value="Type_II_DNA_Topoisomerases"/>
</dbReference>
<dbReference type="InterPro" id="IPR035516">
    <property type="entry name" value="Gyrase/topoIV_suA_C"/>
</dbReference>
<protein>
    <recommendedName>
        <fullName evidence="3">DNA topoisomerase (ATP-hydrolyzing)</fullName>
        <ecNumber evidence="3">5.6.2.2</ecNumber>
    </recommendedName>
</protein>
<evidence type="ECO:0000256" key="2">
    <source>
        <dbReference type="ARBA" id="ARBA00008263"/>
    </source>
</evidence>
<dbReference type="Pfam" id="PF03989">
    <property type="entry name" value="DNA_gyraseA_C"/>
    <property type="match status" value="5"/>
</dbReference>
<dbReference type="GO" id="GO:0005524">
    <property type="term" value="F:ATP binding"/>
    <property type="evidence" value="ECO:0007669"/>
    <property type="project" value="UniProtKB-KW"/>
</dbReference>
<dbReference type="FunFam" id="1.10.268.10:FF:000001">
    <property type="entry name" value="DNA gyrase subunit A"/>
    <property type="match status" value="1"/>
</dbReference>
<evidence type="ECO:0000256" key="9">
    <source>
        <dbReference type="ARBA" id="ARBA00063644"/>
    </source>
</evidence>
<dbReference type="NCBIfam" id="TIGR01063">
    <property type="entry name" value="gyrA"/>
    <property type="match status" value="1"/>
</dbReference>
<keyword evidence="4" id="KW-0547">Nucleotide-binding</keyword>
<dbReference type="NCBIfam" id="NF004043">
    <property type="entry name" value="PRK05560.1"/>
    <property type="match status" value="1"/>
</dbReference>
<dbReference type="SUPFAM" id="SSF101904">
    <property type="entry name" value="GyrA/ParC C-terminal domain-like"/>
    <property type="match status" value="1"/>
</dbReference>
<keyword evidence="8 10" id="KW-0413">Isomerase</keyword>
<dbReference type="GO" id="GO:0006265">
    <property type="term" value="P:DNA topological change"/>
    <property type="evidence" value="ECO:0007669"/>
    <property type="project" value="UniProtKB-UniRule"/>
</dbReference>
<dbReference type="GO" id="GO:0009330">
    <property type="term" value="C:DNA topoisomerase type II (double strand cut, ATP-hydrolyzing) complex"/>
    <property type="evidence" value="ECO:0007669"/>
    <property type="project" value="TreeGrafter"/>
</dbReference>
<keyword evidence="6 10" id="KW-0799">Topoisomerase</keyword>
<dbReference type="GO" id="GO:0003677">
    <property type="term" value="F:DNA binding"/>
    <property type="evidence" value="ECO:0007669"/>
    <property type="project" value="UniProtKB-UniRule"/>
</dbReference>
<dbReference type="GO" id="GO:0005694">
    <property type="term" value="C:chromosome"/>
    <property type="evidence" value="ECO:0007669"/>
    <property type="project" value="InterPro"/>
</dbReference>
<dbReference type="AlphaFoldDB" id="A0A956NIG6"/>
<comment type="catalytic activity">
    <reaction evidence="1 10">
        <text>ATP-dependent breakage, passage and rejoining of double-stranded DNA.</text>
        <dbReference type="EC" id="5.6.2.2"/>
    </reaction>
</comment>
<evidence type="ECO:0000256" key="6">
    <source>
        <dbReference type="ARBA" id="ARBA00023029"/>
    </source>
</evidence>
<feature type="non-terminal residue" evidence="12">
    <location>
        <position position="761"/>
    </location>
</feature>
<dbReference type="Gene3D" id="3.30.1360.40">
    <property type="match status" value="1"/>
</dbReference>
<feature type="domain" description="Topo IIA-type catalytic" evidence="11">
    <location>
        <begin position="34"/>
        <end position="500"/>
    </location>
</feature>
<feature type="active site" description="O-(5'-phospho-DNA)-tyrosine intermediate" evidence="10">
    <location>
        <position position="122"/>
    </location>
</feature>
<dbReference type="HAMAP" id="MF_01897">
    <property type="entry name" value="GyrA"/>
    <property type="match status" value="1"/>
</dbReference>
<dbReference type="GO" id="GO:0005737">
    <property type="term" value="C:cytoplasm"/>
    <property type="evidence" value="ECO:0007669"/>
    <property type="project" value="TreeGrafter"/>
</dbReference>
<sequence length="761" mass="84941">MADDTQRVLPVLIEDEMKKSYIDYSMSVIVSRALPDVRDGLKPVHRRILTAMNDLNLYHDRPYRKSAKIAGDVTGNYHPHGTVAVYDTLVRLVQDFSLRHPLVDGQGNFGSIDGDAAAAERYTEARLSEIAEEMLRDLDKETVDFRPNYDETRQEPVVLPASFPNLLVNGTSGIAVGMATNIPTHNLSEVIDACVLCIDRPECTIDDMMEHVIGPDFPTGGQILGTTGIRNCYHYGRGHIIVRAKSDVDELKNGKLAIIVSEIPYQVNKASMLEKIADLVKNGHITGISDIRDESDRDGLRVVIELRKDAQPQVVLNQLYKHTQMQTTFGANMLALKDGRPQVMNLKAIIEAFLEHRHEVIVRRSQYELEQAKKRAHILEGLLKALDHIDAIIRLIRESADVETARQGLMERFELSEIQSNAILEMRLQRLTGLERQKIEEEYKEILARIEELESILASREKVMAIVREDLLSLKKRFHSPRRTEIVPADEGSSLHIEDLIPEEEMVITISHAGYIKRLPVTTYRAQNRGGRGLTGVKTKEEDFVEHLFVASTHTYLLLFTDKGRCYWIKVYEIPTGTRTARGRSILTLVAAAPDEKVTAYVPTKEFPEDKYLMLATRNGTVKKTPLSAFGNPRKAGIVAIDLRDNDSLIGAALTEGDDDVLLATSEGKAIRFNESDVRSMGRTAAGVRGISLSAENDGVVGMVVIHDRTMDILVVTENGYGKRTPVEDYRLQGRGGQGIINVRTSGRNGQVAAIKAVTDQ</sequence>
<dbReference type="EC" id="5.6.2.2" evidence="3"/>
<dbReference type="SMART" id="SM00434">
    <property type="entry name" value="TOP4c"/>
    <property type="match status" value="1"/>
</dbReference>
<dbReference type="Gene3D" id="2.120.10.90">
    <property type="entry name" value="DNA gyrase/topoisomerase IV, subunit A, C-terminal"/>
    <property type="match status" value="1"/>
</dbReference>
<dbReference type="FunFam" id="2.120.10.90:FF:000005">
    <property type="entry name" value="DNA topoisomerase 4 subunit A"/>
    <property type="match status" value="1"/>
</dbReference>
<dbReference type="InterPro" id="IPR013757">
    <property type="entry name" value="Topo_IIA_A_a_sf"/>
</dbReference>
<evidence type="ECO:0000256" key="10">
    <source>
        <dbReference type="PROSITE-ProRule" id="PRU01384"/>
    </source>
</evidence>
<evidence type="ECO:0000256" key="4">
    <source>
        <dbReference type="ARBA" id="ARBA00022741"/>
    </source>
</evidence>
<dbReference type="InterPro" id="IPR013758">
    <property type="entry name" value="Topo_IIA_A/C_ab"/>
</dbReference>
<evidence type="ECO:0000256" key="7">
    <source>
        <dbReference type="ARBA" id="ARBA00023125"/>
    </source>
</evidence>
<comment type="caution">
    <text evidence="12">The sequence shown here is derived from an EMBL/GenBank/DDBJ whole genome shotgun (WGS) entry which is preliminary data.</text>
</comment>
<keyword evidence="5" id="KW-0067">ATP-binding</keyword>
<organism evidence="12 13">
    <name type="scientific">Eiseniibacteriota bacterium</name>
    <dbReference type="NCBI Taxonomy" id="2212470"/>
    <lineage>
        <taxon>Bacteria</taxon>
        <taxon>Candidatus Eiseniibacteriota</taxon>
    </lineage>
</organism>
<gene>
    <name evidence="12" type="primary">gyrA</name>
    <name evidence="12" type="ORF">KDA27_26200</name>
</gene>
<dbReference type="SUPFAM" id="SSF56719">
    <property type="entry name" value="Type II DNA topoisomerase"/>
    <property type="match status" value="1"/>
</dbReference>
<evidence type="ECO:0000256" key="1">
    <source>
        <dbReference type="ARBA" id="ARBA00000185"/>
    </source>
</evidence>
<keyword evidence="7 10" id="KW-0238">DNA-binding</keyword>